<dbReference type="EMBL" id="KQ978822">
    <property type="protein sequence ID" value="KYN28059.1"/>
    <property type="molecule type" value="Genomic_DNA"/>
</dbReference>
<name>A0A195EJK0_9HYME</name>
<sequence length="120" mass="13852">MSIAISQRRQPPFMRFLVRHPQTKPPSRIVRVDSRRSPVGFDGDESRVSCQKSWRVLINLFYRDINTKRTYYLYDIVEITSAAGAIHFHRRGGCTPDYINKHRPAVGPQGVEILDSAQPR</sequence>
<reference evidence="1 2" key="1">
    <citation type="submission" date="2015-09" db="EMBL/GenBank/DDBJ databases">
        <title>Trachymyrmex cornetzi WGS genome.</title>
        <authorList>
            <person name="Nygaard S."/>
            <person name="Hu H."/>
            <person name="Boomsma J."/>
            <person name="Zhang G."/>
        </authorList>
    </citation>
    <scope>NUCLEOTIDE SEQUENCE [LARGE SCALE GENOMIC DNA]</scope>
    <source>
        <strain evidence="1">Tcor2-1</strain>
        <tissue evidence="1">Whole body</tissue>
    </source>
</reference>
<accession>A0A195EJK0</accession>
<organism evidence="1 2">
    <name type="scientific">Trachymyrmex cornetzi</name>
    <dbReference type="NCBI Taxonomy" id="471704"/>
    <lineage>
        <taxon>Eukaryota</taxon>
        <taxon>Metazoa</taxon>
        <taxon>Ecdysozoa</taxon>
        <taxon>Arthropoda</taxon>
        <taxon>Hexapoda</taxon>
        <taxon>Insecta</taxon>
        <taxon>Pterygota</taxon>
        <taxon>Neoptera</taxon>
        <taxon>Endopterygota</taxon>
        <taxon>Hymenoptera</taxon>
        <taxon>Apocrita</taxon>
        <taxon>Aculeata</taxon>
        <taxon>Formicoidea</taxon>
        <taxon>Formicidae</taxon>
        <taxon>Myrmicinae</taxon>
        <taxon>Trachymyrmex</taxon>
    </lineage>
</organism>
<evidence type="ECO:0000313" key="1">
    <source>
        <dbReference type="EMBL" id="KYN28059.1"/>
    </source>
</evidence>
<proteinExistence type="predicted"/>
<dbReference type="Proteomes" id="UP000078492">
    <property type="component" value="Unassembled WGS sequence"/>
</dbReference>
<dbReference type="AlphaFoldDB" id="A0A195EJK0"/>
<evidence type="ECO:0000313" key="2">
    <source>
        <dbReference type="Proteomes" id="UP000078492"/>
    </source>
</evidence>
<keyword evidence="2" id="KW-1185">Reference proteome</keyword>
<protein>
    <submittedName>
        <fullName evidence="1">Uncharacterized protein</fullName>
    </submittedName>
</protein>
<gene>
    <name evidence="1" type="ORF">ALC57_02495</name>
</gene>